<dbReference type="InterPro" id="IPR003593">
    <property type="entry name" value="AAA+_ATPase"/>
</dbReference>
<keyword evidence="10 12" id="KW-0139">CF(1)</keyword>
<comment type="function">
    <text evidence="12">Produces ATP from ADP in the presence of a proton gradient across the membrane. The catalytic sites are hosted primarily by the beta subunits.</text>
</comment>
<dbReference type="CDD" id="cd18110">
    <property type="entry name" value="ATP-synt_F1_beta_C"/>
    <property type="match status" value="1"/>
</dbReference>
<evidence type="ECO:0000256" key="10">
    <source>
        <dbReference type="ARBA" id="ARBA00023196"/>
    </source>
</evidence>
<keyword evidence="3 12" id="KW-0813">Transport</keyword>
<keyword evidence="8 12" id="KW-0406">Ion transport</keyword>
<evidence type="ECO:0000256" key="1">
    <source>
        <dbReference type="ARBA" id="ARBA00004370"/>
    </source>
</evidence>
<organism evidence="14 15">
    <name type="scientific">Seohaeicola nanhaiensis</name>
    <dbReference type="NCBI Taxonomy" id="1387282"/>
    <lineage>
        <taxon>Bacteria</taxon>
        <taxon>Pseudomonadati</taxon>
        <taxon>Pseudomonadota</taxon>
        <taxon>Alphaproteobacteria</taxon>
        <taxon>Rhodobacterales</taxon>
        <taxon>Roseobacteraceae</taxon>
        <taxon>Seohaeicola</taxon>
    </lineage>
</organism>
<evidence type="ECO:0000256" key="11">
    <source>
        <dbReference type="ARBA" id="ARBA00023310"/>
    </source>
</evidence>
<evidence type="ECO:0000313" key="15">
    <source>
        <dbReference type="Proteomes" id="UP001595973"/>
    </source>
</evidence>
<dbReference type="Pfam" id="PF02874">
    <property type="entry name" value="ATP-synt_ab_N"/>
    <property type="match status" value="1"/>
</dbReference>
<feature type="domain" description="AAA+ ATPase" evidence="13">
    <location>
        <begin position="140"/>
        <end position="325"/>
    </location>
</feature>
<feature type="binding site" evidence="12">
    <location>
        <begin position="148"/>
        <end position="155"/>
    </location>
    <ligand>
        <name>ATP</name>
        <dbReference type="ChEBI" id="CHEBI:30616"/>
    </ligand>
</feature>
<dbReference type="Gene3D" id="2.40.10.170">
    <property type="match status" value="1"/>
</dbReference>
<keyword evidence="15" id="KW-1185">Reference proteome</keyword>
<keyword evidence="5 12" id="KW-0375">Hydrogen ion transport</keyword>
<dbReference type="PROSITE" id="PS00152">
    <property type="entry name" value="ATPASE_ALPHA_BETA"/>
    <property type="match status" value="1"/>
</dbReference>
<name>A0ABV9KCP1_9RHOB</name>
<dbReference type="InterPro" id="IPR050053">
    <property type="entry name" value="ATPase_alpha/beta_chains"/>
</dbReference>
<evidence type="ECO:0000256" key="9">
    <source>
        <dbReference type="ARBA" id="ARBA00023136"/>
    </source>
</evidence>
<dbReference type="Gene3D" id="1.10.1140.10">
    <property type="entry name" value="Bovine Mitochondrial F1-atpase, Atp Synthase Beta Chain, Chain D, domain 3"/>
    <property type="match status" value="1"/>
</dbReference>
<dbReference type="InterPro" id="IPR036121">
    <property type="entry name" value="ATPase_F1/V1/A1_a/bsu_N_sf"/>
</dbReference>
<dbReference type="InterPro" id="IPR005722">
    <property type="entry name" value="ATP_synth_F1_bsu"/>
</dbReference>
<evidence type="ECO:0000256" key="5">
    <source>
        <dbReference type="ARBA" id="ARBA00022781"/>
    </source>
</evidence>
<evidence type="ECO:0000256" key="8">
    <source>
        <dbReference type="ARBA" id="ARBA00023065"/>
    </source>
</evidence>
<dbReference type="CDD" id="cd01133">
    <property type="entry name" value="F1-ATPase_beta_CD"/>
    <property type="match status" value="1"/>
</dbReference>
<gene>
    <name evidence="12 14" type="primary">atpD</name>
    <name evidence="14" type="ORF">ACFO5X_05370</name>
</gene>
<dbReference type="CDD" id="cd18115">
    <property type="entry name" value="ATP-synt_F1_beta_N"/>
    <property type="match status" value="1"/>
</dbReference>
<comment type="subcellular location">
    <subcellularLocation>
        <location evidence="12">Cell membrane</location>
        <topology evidence="12">Peripheral membrane protein</topology>
    </subcellularLocation>
    <subcellularLocation>
        <location evidence="1">Membrane</location>
    </subcellularLocation>
</comment>
<dbReference type="Pfam" id="PF00006">
    <property type="entry name" value="ATP-synt_ab"/>
    <property type="match status" value="1"/>
</dbReference>
<dbReference type="InterPro" id="IPR020003">
    <property type="entry name" value="ATPase_a/bsu_AS"/>
</dbReference>
<dbReference type="SUPFAM" id="SSF52540">
    <property type="entry name" value="P-loop containing nucleoside triphosphate hydrolases"/>
    <property type="match status" value="1"/>
</dbReference>
<dbReference type="Gene3D" id="3.40.50.300">
    <property type="entry name" value="P-loop containing nucleotide triphosphate hydrolases"/>
    <property type="match status" value="1"/>
</dbReference>
<evidence type="ECO:0000256" key="2">
    <source>
        <dbReference type="ARBA" id="ARBA00008936"/>
    </source>
</evidence>
<dbReference type="NCBIfam" id="TIGR01039">
    <property type="entry name" value="atpD"/>
    <property type="match status" value="1"/>
</dbReference>
<keyword evidence="11 12" id="KW-0066">ATP synthesis</keyword>
<dbReference type="PANTHER" id="PTHR15184:SF71">
    <property type="entry name" value="ATP SYNTHASE SUBUNIT BETA, MITOCHONDRIAL"/>
    <property type="match status" value="1"/>
</dbReference>
<dbReference type="EC" id="7.1.2.2" evidence="12"/>
<comment type="similarity">
    <text evidence="2 12">Belongs to the ATPase alpha/beta chains family.</text>
</comment>
<dbReference type="SUPFAM" id="SSF47917">
    <property type="entry name" value="C-terminal domain of alpha and beta subunits of F1 ATP synthase"/>
    <property type="match status" value="1"/>
</dbReference>
<dbReference type="PANTHER" id="PTHR15184">
    <property type="entry name" value="ATP SYNTHASE"/>
    <property type="match status" value="1"/>
</dbReference>
<evidence type="ECO:0000259" key="13">
    <source>
        <dbReference type="SMART" id="SM00382"/>
    </source>
</evidence>
<dbReference type="HAMAP" id="MF_01347">
    <property type="entry name" value="ATP_synth_beta_bact"/>
    <property type="match status" value="1"/>
</dbReference>
<dbReference type="InterPro" id="IPR027417">
    <property type="entry name" value="P-loop_NTPase"/>
</dbReference>
<dbReference type="Proteomes" id="UP001595973">
    <property type="component" value="Unassembled WGS sequence"/>
</dbReference>
<dbReference type="Pfam" id="PF22919">
    <property type="entry name" value="ATP-synt_VA_C"/>
    <property type="match status" value="1"/>
</dbReference>
<sequence length="459" mass="49077">MVHAVRGAVVDVVFPEGALPPVNTALTVAWDRPEPLILEVHSHPDTTTARAVAFQSTAGLARGTAVHSTGGPLTVPVGTAVLGRLLDVVGETRDDGPPLPADTPRASIHARPPQIAAQTRTTDMFETGIKVIDLLTPLAQGGKAAMFGGAGVGKTVLVMELIRAMVEKYEGISVFAGVGERSREGHELLTEMRASGVLERTVLVYGQMNEPPGARWRAPMTALTISEHFRDQKHQNVLLLMDNVFRFVQAGAEVSSLLGRLPSRVGYQPTLATEVAELQERIASVAGSAVTAIQAVYVPADDFTDPAVTTISSHMDCVIVLSRAQAAEGFYPAIDPLASSSMLLDPLVVGEAHYQTAEAVRQTLARFRELSDIISLLGVEELGVADRLIVKRARRLQRFLSQPFMVTEAFTGTPGARVPLAETLAGCRAILEGETDDWAESALYMVGTLEDARRKEAGP</sequence>
<dbReference type="InterPro" id="IPR004100">
    <property type="entry name" value="ATPase_F1/V1/A1_a/bsu_N"/>
</dbReference>
<comment type="catalytic activity">
    <reaction evidence="12">
        <text>ATP + H2O + 4 H(+)(in) = ADP + phosphate + 5 H(+)(out)</text>
        <dbReference type="Rhea" id="RHEA:57720"/>
        <dbReference type="ChEBI" id="CHEBI:15377"/>
        <dbReference type="ChEBI" id="CHEBI:15378"/>
        <dbReference type="ChEBI" id="CHEBI:30616"/>
        <dbReference type="ChEBI" id="CHEBI:43474"/>
        <dbReference type="ChEBI" id="CHEBI:456216"/>
        <dbReference type="EC" id="7.1.2.2"/>
    </reaction>
</comment>
<dbReference type="SUPFAM" id="SSF50615">
    <property type="entry name" value="N-terminal domain of alpha and beta subunits of F1 ATP synthase"/>
    <property type="match status" value="1"/>
</dbReference>
<comment type="caution">
    <text evidence="14">The sequence shown here is derived from an EMBL/GenBank/DDBJ whole genome shotgun (WGS) entry which is preliminary data.</text>
</comment>
<evidence type="ECO:0000256" key="4">
    <source>
        <dbReference type="ARBA" id="ARBA00022741"/>
    </source>
</evidence>
<dbReference type="EMBL" id="JBHSGI010000002">
    <property type="protein sequence ID" value="MFC4667977.1"/>
    <property type="molecule type" value="Genomic_DNA"/>
</dbReference>
<dbReference type="InterPro" id="IPR024034">
    <property type="entry name" value="ATPase_F1/V1_b/a_C"/>
</dbReference>
<reference evidence="15" key="1">
    <citation type="journal article" date="2019" name="Int. J. Syst. Evol. Microbiol.">
        <title>The Global Catalogue of Microorganisms (GCM) 10K type strain sequencing project: providing services to taxonomists for standard genome sequencing and annotation.</title>
        <authorList>
            <consortium name="The Broad Institute Genomics Platform"/>
            <consortium name="The Broad Institute Genome Sequencing Center for Infectious Disease"/>
            <person name="Wu L."/>
            <person name="Ma J."/>
        </authorList>
    </citation>
    <scope>NUCLEOTIDE SEQUENCE [LARGE SCALE GENOMIC DNA]</scope>
    <source>
        <strain evidence="15">CGMCC 4.7283</strain>
    </source>
</reference>
<proteinExistence type="inferred from homology"/>
<keyword evidence="12" id="KW-1003">Cell membrane</keyword>
<evidence type="ECO:0000256" key="12">
    <source>
        <dbReference type="HAMAP-Rule" id="MF_01347"/>
    </source>
</evidence>
<evidence type="ECO:0000256" key="3">
    <source>
        <dbReference type="ARBA" id="ARBA00022448"/>
    </source>
</evidence>
<dbReference type="InterPro" id="IPR055190">
    <property type="entry name" value="ATP-synt_VA_C"/>
</dbReference>
<dbReference type="RefSeq" id="WP_380716210.1">
    <property type="nucleotide sequence ID" value="NZ_JBHSGI010000002.1"/>
</dbReference>
<evidence type="ECO:0000256" key="6">
    <source>
        <dbReference type="ARBA" id="ARBA00022840"/>
    </source>
</evidence>
<protein>
    <recommendedName>
        <fullName evidence="12">ATP synthase subunit beta</fullName>
        <ecNumber evidence="12">7.1.2.2</ecNumber>
    </recommendedName>
    <alternativeName>
        <fullName evidence="12">ATP synthase F1 sector subunit beta</fullName>
    </alternativeName>
    <alternativeName>
        <fullName evidence="12">F-ATPase subunit beta</fullName>
    </alternativeName>
</protein>
<evidence type="ECO:0000313" key="14">
    <source>
        <dbReference type="EMBL" id="MFC4667977.1"/>
    </source>
</evidence>
<dbReference type="InterPro" id="IPR000194">
    <property type="entry name" value="ATPase_F1/V1/A1_a/bsu_nucl-bd"/>
</dbReference>
<keyword evidence="6 12" id="KW-0067">ATP-binding</keyword>
<keyword evidence="7 12" id="KW-1278">Translocase</keyword>
<evidence type="ECO:0000256" key="7">
    <source>
        <dbReference type="ARBA" id="ARBA00022967"/>
    </source>
</evidence>
<keyword evidence="4 12" id="KW-0547">Nucleotide-binding</keyword>
<accession>A0ABV9KCP1</accession>
<keyword evidence="9 12" id="KW-0472">Membrane</keyword>
<dbReference type="SMART" id="SM00382">
    <property type="entry name" value="AAA"/>
    <property type="match status" value="1"/>
</dbReference>